<organism evidence="1 2">
    <name type="scientific">Paenirhodobacter populi</name>
    <dbReference type="NCBI Taxonomy" id="2306993"/>
    <lineage>
        <taxon>Bacteria</taxon>
        <taxon>Pseudomonadati</taxon>
        <taxon>Pseudomonadota</taxon>
        <taxon>Alphaproteobacteria</taxon>
        <taxon>Rhodobacterales</taxon>
        <taxon>Rhodobacter group</taxon>
        <taxon>Paenirhodobacter</taxon>
    </lineage>
</organism>
<evidence type="ECO:0000313" key="2">
    <source>
        <dbReference type="Proteomes" id="UP000284476"/>
    </source>
</evidence>
<evidence type="ECO:0008006" key="3">
    <source>
        <dbReference type="Google" id="ProtNLM"/>
    </source>
</evidence>
<reference evidence="1 2" key="2">
    <citation type="submission" date="2019-01" db="EMBL/GenBank/DDBJ databases">
        <authorList>
            <person name="Li Y."/>
        </authorList>
    </citation>
    <scope>NUCLEOTIDE SEQUENCE [LARGE SCALE GENOMIC DNA]</scope>
    <source>
        <strain evidence="1 2">SK2B-1</strain>
    </source>
</reference>
<accession>A0A443JR71</accession>
<name>A0A443JR71_9RHOB</name>
<dbReference type="RefSeq" id="WP_128207990.1">
    <property type="nucleotide sequence ID" value="NZ_JBHRSO010000013.1"/>
</dbReference>
<gene>
    <name evidence="1" type="ORF">D2T30_05090</name>
</gene>
<dbReference type="Proteomes" id="UP000284476">
    <property type="component" value="Unassembled WGS sequence"/>
</dbReference>
<reference evidence="1 2" key="1">
    <citation type="submission" date="2019-01" db="EMBL/GenBank/DDBJ databases">
        <title>Sinorhodobacter populi sp. nov. isolated from the symptomatic bark tissue of Populus euramericana canker.</title>
        <authorList>
            <person name="Xu G."/>
        </authorList>
    </citation>
    <scope>NUCLEOTIDE SEQUENCE [LARGE SCALE GENOMIC DNA]</scope>
    <source>
        <strain evidence="1 2">SK2B-1</strain>
    </source>
</reference>
<proteinExistence type="predicted"/>
<protein>
    <recommendedName>
        <fullName evidence="3">Gfo/Idh/MocA family oxidoreductase</fullName>
    </recommendedName>
</protein>
<dbReference type="EMBL" id="SAUZ01000004">
    <property type="protein sequence ID" value="RWR23006.1"/>
    <property type="molecule type" value="Genomic_DNA"/>
</dbReference>
<evidence type="ECO:0000313" key="1">
    <source>
        <dbReference type="EMBL" id="RWR23006.1"/>
    </source>
</evidence>
<dbReference type="AlphaFoldDB" id="A0A443JR71"/>
<comment type="caution">
    <text evidence="1">The sequence shown here is derived from an EMBL/GenBank/DDBJ whole genome shotgun (WGS) entry which is preliminary data.</text>
</comment>
<sequence>MRGLIGMPKQVLTARYRREGRFLNADFDLGDFICYFETGIDRIARFDATVEVLSDDRILRLDYGTPFVMHLPATLHMTECEGDGGVKRTIYQPEGQDSFVPEWQAFHASVTRHVMPRTDIADACEDLILIEKIMTVLEG</sequence>